<comment type="caution">
    <text evidence="5">The sequence shown here is derived from an EMBL/GenBank/DDBJ whole genome shotgun (WGS) entry which is preliminary data.</text>
</comment>
<dbReference type="SUPFAM" id="SSF52833">
    <property type="entry name" value="Thioredoxin-like"/>
    <property type="match status" value="1"/>
</dbReference>
<evidence type="ECO:0000256" key="2">
    <source>
        <dbReference type="ARBA" id="ARBA00022559"/>
    </source>
</evidence>
<keyword evidence="3 4" id="KW-0560">Oxidoreductase</keyword>
<dbReference type="Gene3D" id="3.40.30.10">
    <property type="entry name" value="Glutaredoxin"/>
    <property type="match status" value="1"/>
</dbReference>
<dbReference type="InterPro" id="IPR029759">
    <property type="entry name" value="GPX_AS"/>
</dbReference>
<keyword evidence="6" id="KW-1185">Reference proteome</keyword>
<proteinExistence type="inferred from homology"/>
<reference evidence="5 6" key="1">
    <citation type="submission" date="2024-03" db="EMBL/GenBank/DDBJ databases">
        <title>Actinomycetospora sp. OC33-EN07, a novel actinomycete isolated from wild orchid (Aerides multiflora).</title>
        <authorList>
            <person name="Suriyachadkun C."/>
        </authorList>
    </citation>
    <scope>NUCLEOTIDE SEQUENCE [LARGE SCALE GENOMIC DNA]</scope>
    <source>
        <strain evidence="5 6">OC33-EN07</strain>
    </source>
</reference>
<evidence type="ECO:0000313" key="5">
    <source>
        <dbReference type="EMBL" id="MEJ2862145.1"/>
    </source>
</evidence>
<dbReference type="GO" id="GO:0004601">
    <property type="term" value="F:peroxidase activity"/>
    <property type="evidence" value="ECO:0007669"/>
    <property type="project" value="UniProtKB-KW"/>
</dbReference>
<gene>
    <name evidence="5" type="ORF">WCD58_13315</name>
</gene>
<evidence type="ECO:0000256" key="4">
    <source>
        <dbReference type="RuleBase" id="RU000499"/>
    </source>
</evidence>
<dbReference type="CDD" id="cd00340">
    <property type="entry name" value="GSH_Peroxidase"/>
    <property type="match status" value="1"/>
</dbReference>
<dbReference type="EMBL" id="JBBEGM010000004">
    <property type="protein sequence ID" value="MEJ2862145.1"/>
    <property type="molecule type" value="Genomic_DNA"/>
</dbReference>
<protein>
    <recommendedName>
        <fullName evidence="4">Glutathione peroxidase</fullName>
    </recommendedName>
</protein>
<dbReference type="Pfam" id="PF00255">
    <property type="entry name" value="GSHPx"/>
    <property type="match status" value="1"/>
</dbReference>
<dbReference type="Proteomes" id="UP001369736">
    <property type="component" value="Unassembled WGS sequence"/>
</dbReference>
<dbReference type="PROSITE" id="PS51355">
    <property type="entry name" value="GLUTATHIONE_PEROXID_3"/>
    <property type="match status" value="1"/>
</dbReference>
<sequence length="182" mass="19977">MTTVHDFTVSDPTGTAVPLADYAGQVLLIVNVASKCGLTPQYEGLEALHRRYHDRGVTVLGVPSNQFMEQEPGTDAEIQEFCRTTYDVTFPVLAKIDVNGPDAVPLFRYLRAQAPGDFGPAYGSFYDAISGIRPDAGADDVKWNFTKFLVDREGNVLRRYEPPVLPEQIAPDLDELVETVAG</sequence>
<dbReference type="PRINTS" id="PR01011">
    <property type="entry name" value="GLUTPROXDASE"/>
</dbReference>
<dbReference type="PANTHER" id="PTHR11592:SF78">
    <property type="entry name" value="GLUTATHIONE PEROXIDASE"/>
    <property type="match status" value="1"/>
</dbReference>
<keyword evidence="2 4" id="KW-0575">Peroxidase</keyword>
<dbReference type="PROSITE" id="PS00460">
    <property type="entry name" value="GLUTATHIONE_PEROXID_1"/>
    <property type="match status" value="1"/>
</dbReference>
<comment type="similarity">
    <text evidence="1 4">Belongs to the glutathione peroxidase family.</text>
</comment>
<name>A0ABU8M464_9PSEU</name>
<organism evidence="5 6">
    <name type="scientific">Actinomycetospora flava</name>
    <dbReference type="NCBI Taxonomy" id="3129232"/>
    <lineage>
        <taxon>Bacteria</taxon>
        <taxon>Bacillati</taxon>
        <taxon>Actinomycetota</taxon>
        <taxon>Actinomycetes</taxon>
        <taxon>Pseudonocardiales</taxon>
        <taxon>Pseudonocardiaceae</taxon>
        <taxon>Actinomycetospora</taxon>
    </lineage>
</organism>
<dbReference type="InterPro" id="IPR000889">
    <property type="entry name" value="Glutathione_peroxidase"/>
</dbReference>
<evidence type="ECO:0000256" key="1">
    <source>
        <dbReference type="ARBA" id="ARBA00006926"/>
    </source>
</evidence>
<dbReference type="PANTHER" id="PTHR11592">
    <property type="entry name" value="GLUTATHIONE PEROXIDASE"/>
    <property type="match status" value="1"/>
</dbReference>
<accession>A0ABU8M464</accession>
<dbReference type="RefSeq" id="WP_337703519.1">
    <property type="nucleotide sequence ID" value="NZ_JBBEGM010000004.1"/>
</dbReference>
<dbReference type="InterPro" id="IPR036249">
    <property type="entry name" value="Thioredoxin-like_sf"/>
</dbReference>
<evidence type="ECO:0000313" key="6">
    <source>
        <dbReference type="Proteomes" id="UP001369736"/>
    </source>
</evidence>
<evidence type="ECO:0000256" key="3">
    <source>
        <dbReference type="ARBA" id="ARBA00023002"/>
    </source>
</evidence>
<dbReference type="PIRSF" id="PIRSF000303">
    <property type="entry name" value="Glutathion_perox"/>
    <property type="match status" value="1"/>
</dbReference>